<comment type="domain">
    <text evidence="33">The YXXL motif is involved in determining the exact site of viral release at the surface of infected mononuclear cells and promotes endocytosis. YXXL and di-leucine endocytosis motifs interact directly or indirectly with the clathrin adapter complexes, opperate independently, and their activities are not additive.</text>
</comment>
<organismHost>
    <name type="scientific">Homo sapiens</name>
    <name type="common">Human</name>
    <dbReference type="NCBI Taxonomy" id="9606"/>
</organismHost>
<keyword evidence="22 33" id="KW-1133">Transmembrane helix</keyword>
<dbReference type="GO" id="GO:0019062">
    <property type="term" value="P:virion attachment to host cell"/>
    <property type="evidence" value="ECO:0007669"/>
    <property type="project" value="UniProtKB-UniRule"/>
</dbReference>
<evidence type="ECO:0000256" key="14">
    <source>
        <dbReference type="ARBA" id="ARBA00022692"/>
    </source>
</evidence>
<sequence length="862" mass="98095">MRVKGIRKNCQHLWKWGIMLLGILMIYSTAEKTWVTVYYGVPVWKEATTTLFCASDAKAYDTEVHNVWATHACVPTDPNPQEVKLENVTENFNMWKNNMVEQMQEDIISLWDQSLKPCVKLTPLCVVLNCTDVGNHTTTNNTNTNNSSGEPMEKGEIKNCSFNIDTWMGQRVQTKYAIFNRLDIVPIDKSNNNISYRLISCNTSVITQACPKVTFEPIPIHYCAPAGFAILKCNDKKFNGTGPCTNVSTVQCTHGIRPVVSTQLLLNGSLAEEEVVIRSENFTNNAKVIIVQLNESVVINCTRPNNNTRKGIHIGPGRVFYAAGEIIGDIRQAHCNISRADWNKTLFHISNKLKEQFNAITIVFNKSSGGDLEIVMHSFNCRGEFFYCNTTKLFNSTWTNRTTTNETTSSNETITIPCRIKQIINMWQEVGKAMYAPPIRGPIRCSSNITGLILLRDGGNSNNTNNNTNKTEIFRPGGGDMRDNWRSELYKYKVVQLEPLGIAPTRAKRRVVQREKRAIGIGALFLGFLGTAGSTMGAASITLTVQARQLLSGIVQQQNNLLRAIEAQQHLLQLTVWGIKQLQARVLAMERYLKDQQLLGIWGCSGKLICTTAVPWNASWSNKSLEYIWNNMTWMQWEKEIDNYTEIIYTLIQESQNQQDKNEQELLELDKWASLWNWFDITNWLWYIKIFIMIVGGLVGLRIVFSILTIVNRVRKGYSPISFQIHPPAPRGPDKPEGIEEEGGERDRDDSGRLVDGFLALIWVDLRSLFLFSYRRLKDLLLIVARTVELLGRRGWEILKYWWNLLQYWSQELKNSAVSLLNTIAIAVAEGTDRIIEIVQRVGRGVLHIPRRIRQGFERALL</sequence>
<dbReference type="GO" id="GO:0055036">
    <property type="term" value="C:virion membrane"/>
    <property type="evidence" value="ECO:0007669"/>
    <property type="project" value="UniProtKB-SubCell"/>
</dbReference>
<feature type="short sequence motif" description="Di-leucine internalization motif" evidence="33">
    <location>
        <begin position="861"/>
        <end position="862"/>
    </location>
</feature>
<evidence type="ECO:0000256" key="8">
    <source>
        <dbReference type="ARBA" id="ARBA00022510"/>
    </source>
</evidence>
<dbReference type="GO" id="GO:1903908">
    <property type="term" value="P:positive regulation of plasma membrane raft polarization"/>
    <property type="evidence" value="ECO:0007669"/>
    <property type="project" value="UniProtKB-UniRule"/>
</dbReference>
<comment type="PTM">
    <text evidence="33">Specific enzymatic cleavages in vivo yield mature proteins. Envelope glycoproteins are synthesized as a inactive precursor that is heavily N-glycosylated and processed likely by host cell furin in the Golgi to yield the mature SU and TM proteins. The cleavage site between SU and TM requires the minimal sequence [KR]-X-[KR]-R. About 2 of the 9 disulfide bonds of gp41 are reduced by P4HB/PDI, following binding to CD4 receptor.</text>
</comment>
<feature type="disulfide bond" evidence="33">
    <location>
        <begin position="223"/>
        <end position="252"/>
    </location>
</feature>
<keyword evidence="31 33" id="KW-1160">Virus entry into host cell</keyword>
<evidence type="ECO:0000256" key="13">
    <source>
        <dbReference type="ARBA" id="ARBA00022685"/>
    </source>
</evidence>
<feature type="transmembrane region" description="Helical" evidence="34">
    <location>
        <begin position="684"/>
        <end position="711"/>
    </location>
</feature>
<keyword evidence="27 33" id="KW-1015">Disulfide bond</keyword>
<evidence type="ECO:0000256" key="9">
    <source>
        <dbReference type="ARBA" id="ARBA00022511"/>
    </source>
</evidence>
<comment type="subcellular location">
    <molecule>Surface protein gp120</molecule>
    <subcellularLocation>
        <location evidence="33">Virion membrane</location>
        <topology evidence="33">Peripheral membrane protein</topology>
    </subcellularLocation>
    <subcellularLocation>
        <location evidence="33">Host cell membrane</location>
        <topology evidence="33">Peripheral membrane protein</topology>
    </subcellularLocation>
    <subcellularLocation>
        <location evidence="33">Host endosome membrane</location>
        <topology evidence="33">Single-pass type I membrane protein</topology>
    </subcellularLocation>
    <text evidence="33">The surface protein is not anchored to the viral envelope, but associates with the extravirion surface through its binding to TM. It is probably concentrated at the site of budding and incorporated into the virions possibly by contacts between the cytoplasmic tail of Env and the N-terminus of Gag.</text>
</comment>
<keyword evidence="15 33" id="KW-0053">Apoptosis</keyword>
<comment type="subcellular location">
    <subcellularLocation>
        <location evidence="3">Host cell membrane</location>
        <topology evidence="3">Peripheral membrane protein</topology>
    </subcellularLocation>
    <subcellularLocation>
        <location evidence="1">Host cell membrane</location>
        <topology evidence="1">Single-pass type I membrane protein</topology>
    </subcellularLocation>
    <subcellularLocation>
        <location evidence="2">Host endosome membrane</location>
        <topology evidence="2">Peripheral membrane protein</topology>
    </subcellularLocation>
    <subcellularLocation>
        <location evidence="5">Host endosome membrane</location>
        <topology evidence="5">Single-pass type I membrane protein</topology>
    </subcellularLocation>
    <subcellularLocation>
        <location evidence="6">Virion membrane</location>
        <topology evidence="6">Peripheral membrane protein</topology>
    </subcellularLocation>
    <subcellularLocation>
        <location evidence="4">Virion membrane</location>
        <topology evidence="4">Single-pass type I membrane protein</topology>
    </subcellularLocation>
</comment>
<comment type="domain">
    <text evidence="33 34">The 17 amino acids long immunosuppressive region is present in many retroviral envelope proteins. Synthetic peptides derived from this relatively conserved sequence inhibit immune function in vitro and in vivo.</text>
</comment>
<evidence type="ECO:0000256" key="22">
    <source>
        <dbReference type="ARBA" id="ARBA00022989"/>
    </source>
</evidence>
<keyword evidence="18 33" id="KW-0946">Virion</keyword>
<comment type="domain">
    <text evidence="33">Some of the most genetically diverse regions of the viral genome are present in Env. They are called variable regions 1 through 5 (V1 through V5). Coreceptor usage of gp120 is determined mainly by the primary structure of the third variable region (V3) in the outer domain of gp120. The sequence of V3 determines which coreceptor, CCR5 and/or CXCR4 (corresponding to R5/macrophage, X4/T cell and R5X4/T cell and macrophage tropism), is used to trigger the fusion potential of the Env complex, and hence which cells the virus can infect. Binding to CCR5 involves a region adjacent in addition to V3.</text>
</comment>
<feature type="disulfide bond" evidence="33">
    <location>
        <begin position="233"/>
        <end position="244"/>
    </location>
</feature>
<dbReference type="FunFam" id="1.20.5.490:FF:000001">
    <property type="entry name" value="Envelope glycoprotein gp160"/>
    <property type="match status" value="1"/>
</dbReference>
<dbReference type="GO" id="GO:1903911">
    <property type="term" value="P:positive regulation of receptor clustering"/>
    <property type="evidence" value="ECO:0007669"/>
    <property type="project" value="UniProtKB-UniRule"/>
</dbReference>
<evidence type="ECO:0000256" key="24">
    <source>
        <dbReference type="ARBA" id="ARBA00023054"/>
    </source>
</evidence>
<evidence type="ECO:0000256" key="29">
    <source>
        <dbReference type="ARBA" id="ARBA00023280"/>
    </source>
</evidence>
<dbReference type="GO" id="GO:0005198">
    <property type="term" value="F:structural molecule activity"/>
    <property type="evidence" value="ECO:0007669"/>
    <property type="project" value="UniProtKB-UniRule"/>
</dbReference>
<evidence type="ECO:0000256" key="16">
    <source>
        <dbReference type="ARBA" id="ARBA00022729"/>
    </source>
</evidence>
<evidence type="ECO:0000256" key="30">
    <source>
        <dbReference type="ARBA" id="ARBA00023288"/>
    </source>
</evidence>
<dbReference type="FunFam" id="1.10.287.210:FF:000001">
    <property type="entry name" value="Envelope glycoprotein gp160"/>
    <property type="match status" value="1"/>
</dbReference>
<feature type="coiled-coil region" evidence="33">
    <location>
        <begin position="639"/>
        <end position="673"/>
    </location>
</feature>
<keyword evidence="19 33" id="KW-1043">Host membrane</keyword>
<evidence type="ECO:0000256" key="31">
    <source>
        <dbReference type="ARBA" id="ARBA00023296"/>
    </source>
</evidence>
<dbReference type="SUPFAM" id="SSF58069">
    <property type="entry name" value="Virus ectodomain"/>
    <property type="match status" value="1"/>
</dbReference>
<comment type="subunit">
    <text evidence="32">The mature envelope protein (Env) consists of a homotrimer of non-covalently associated gp120-gp41 heterodimers. The resulting complex protrudes from the virus surface as a spike. There seems to be as few as 10 spikes on the average virion. Interacts with host CD4, CCR5 and CXCR4. Gp120 also interacts with the C-type lectins CD209/DC-SIGN and CLEC4M/DC-SIGNR (collectively referred to as DC-SIGN(R)). Gp120 and gp41 interact with GalCer. Gp120 interacts with host ITGA4/ITGB7 complex; on CD4+ T-cells, this interaction results in rapid activation of integrin ITGAL/LFA-1, which facilitates efficient cell-to-cell spreading of HIV-1. Gp120 interacts with cell-associated heparan sulfate; this interaction increases virus infectivity on permissive cells and may be involved in infection of CD4- cells.</text>
</comment>
<evidence type="ECO:0000256" key="28">
    <source>
        <dbReference type="ARBA" id="ARBA00023180"/>
    </source>
</evidence>
<evidence type="ECO:0000256" key="35">
    <source>
        <dbReference type="SAM" id="MobiDB-lite"/>
    </source>
</evidence>
<keyword evidence="14 33" id="KW-0812">Transmembrane</keyword>
<dbReference type="GO" id="GO:0019082">
    <property type="term" value="P:viral protein processing"/>
    <property type="evidence" value="ECO:0007669"/>
    <property type="project" value="UniProtKB-UniRule"/>
</dbReference>
<comment type="caution">
    <text evidence="33 34">Lacks conserved residue(s) required for the propagation of feature annotation.</text>
</comment>
<comment type="function">
    <text evidence="33">Transmembrane protein gp41: Acts as a class I viral fusion protein. Under the current model, the protein has at least 3 conformational states: pre-fusion native state, pre-hairpin intermediate state, and post-fusion hairpin state. During fusion of viral and target intracellular membranes, the coiled coil regions (heptad repeats) assume a trimer-of-hairpins structure, positioning the fusion peptide in close proximity to the C-terminal region of the ectodomain. The formation of this structure appears to drive apposition and subsequent fusion of viral and target cell membranes. Complete fusion occurs in host cell endosomes and is dynamin-dependent, however some lipid transfer might occur at the plasma membrane. The virus undergoes clathrin-dependent internalization long before endosomal fusion, thus minimizing the surface exposure of conserved viral epitopes during fusion and reducing the efficacy of inhibitors targeting these epitopes. Membranes fusion leads to delivery of the nucleocapsid into the cytoplasm.</text>
</comment>
<comment type="PTM">
    <text evidence="33">Palmitoylation of the transmembrane protein and of Env polyprotein (prior to its proteolytic cleavage) is essential for their association with host cell membrane lipid rafts. Palmitoylation is therefore required for envelope trafficking to classical lipid rafts, but not for viral replication.</text>
</comment>
<comment type="PTM">
    <text evidence="33">Highly glycosylated by host. The high number of glycan on the protein is reffered to as 'glycan shield' because it contributes to hide protein sequence from adaptive immune system.</text>
</comment>
<evidence type="ECO:0000256" key="25">
    <source>
        <dbReference type="ARBA" id="ARBA00023136"/>
    </source>
</evidence>
<comment type="function">
    <text evidence="33">Surface protein gp120: Attaches the virus to the host lymphoid cell by binding to the primary receptor CD4. This interaction induces a structural rearrangement creating a high affinity binding site for a chemokine coreceptor like CXCR4 and/or CCR5. Acts as a ligand for CD209/DC-SIGN and CLEC4M/DC-SIGNR, which are respectively found on dendritic cells (DCs), and on endothelial cells of liver sinusoids and lymph node sinuses. These interactions allow capture of viral particles at mucosal surfaces by these cells and subsequent transmission to permissive cells. HIV subverts the migration properties of dendritic cells to gain access to CD4+ T-cells in lymph nodes. Virus transmission to permissive T-cells occurs either in trans (without DCs infection, through viral capture and transmission), or in cis (following DCs productive infection, through the usual CD4-gp120 interaction), thereby inducing a robust infection. In trans infection, bound virions remain infectious over days and it is proposed that they are not degraded, but protected in non-lysosomal acidic organelles within the DCs close to the cell membrane thus contributing to the viral infectious potential during DCs' migration from the periphery to the lymphoid tissues. On arrival at lymphoid tissues, intact virions recycle back to DCs' cell surface allowing virus transmission to CD4+ T-cells.</text>
</comment>
<evidence type="ECO:0000256" key="1">
    <source>
        <dbReference type="ARBA" id="ARBA00004402"/>
    </source>
</evidence>
<name>A0A0K0UW10_HV1</name>
<dbReference type="GO" id="GO:0020002">
    <property type="term" value="C:host cell plasma membrane"/>
    <property type="evidence" value="ECO:0007669"/>
    <property type="project" value="UniProtKB-SubCell"/>
</dbReference>
<evidence type="ECO:0000256" key="10">
    <source>
        <dbReference type="ARBA" id="ARBA00022570"/>
    </source>
</evidence>
<keyword evidence="16 33" id="KW-0732">Signal</keyword>
<evidence type="ECO:0000256" key="3">
    <source>
        <dbReference type="ARBA" id="ARBA00004505"/>
    </source>
</evidence>
<dbReference type="GO" id="GO:0016020">
    <property type="term" value="C:membrane"/>
    <property type="evidence" value="ECO:0007669"/>
    <property type="project" value="UniProtKB-UniRule"/>
</dbReference>
<feature type="disulfide bond" evidence="33">
    <location>
        <begin position="604"/>
        <end position="610"/>
    </location>
</feature>
<evidence type="ECO:0000256" key="6">
    <source>
        <dbReference type="ARBA" id="ARBA00004650"/>
    </source>
</evidence>
<keyword evidence="11 33" id="KW-0945">Host-virus interaction</keyword>
<evidence type="ECO:0000256" key="4">
    <source>
        <dbReference type="ARBA" id="ARBA00004563"/>
    </source>
</evidence>
<evidence type="ECO:0000256" key="27">
    <source>
        <dbReference type="ARBA" id="ARBA00023157"/>
    </source>
</evidence>
<keyword evidence="20 33" id="KW-0261">Viral envelope protein</keyword>
<evidence type="ECO:0000256" key="21">
    <source>
        <dbReference type="ARBA" id="ARBA00022890"/>
    </source>
</evidence>
<evidence type="ECO:0000256" key="34">
    <source>
        <dbReference type="RuleBase" id="RU363095"/>
    </source>
</evidence>
<keyword evidence="26 33" id="KW-0564">Palmitate</keyword>
<evidence type="ECO:0000256" key="23">
    <source>
        <dbReference type="ARBA" id="ARBA00023046"/>
    </source>
</evidence>
<dbReference type="GO" id="GO:0019064">
    <property type="term" value="P:fusion of virus membrane with host plasma membrane"/>
    <property type="evidence" value="ECO:0007669"/>
    <property type="project" value="UniProtKB-UniRule"/>
</dbReference>
<dbReference type="HAMAP" id="MF_04083">
    <property type="entry name" value="HIV_ENV"/>
    <property type="match status" value="1"/>
</dbReference>
<dbReference type="InterPro" id="IPR000777">
    <property type="entry name" value="HIV1_Gp120"/>
</dbReference>
<evidence type="ECO:0000256" key="2">
    <source>
        <dbReference type="ARBA" id="ARBA00004433"/>
    </source>
</evidence>
<comment type="miscellaneous">
    <text evidence="33">HIV-1 lineages are divided in three main groups, M (for Major), O (for Outlier), and N (for New, or Non-M, Non-O). The vast majority of strains found worldwide belong to the group M. Group O seems to be endemic to and largely confined to Cameroon and neighboring countries in West Central Africa, where these viruses represent a small minority of HIV-1 strains. The group N is represented by a limited number of isolates from Cameroonian persons. The group M is further subdivided in 9 clades or subtypes (A to D, F to H, J and K).</text>
</comment>
<feature type="region of interest" description="MPER; binding to GalCer" evidence="33">
    <location>
        <begin position="668"/>
        <end position="689"/>
    </location>
</feature>
<dbReference type="GO" id="GO:0044175">
    <property type="term" value="C:host cell endosome membrane"/>
    <property type="evidence" value="ECO:0007669"/>
    <property type="project" value="UniProtKB-SubCell"/>
</dbReference>
<comment type="function">
    <text evidence="33">Envelope glycoprotein gp160: Oligomerizes in the host endoplasmic reticulum into predominantly trimers. In a second time, gp160 transits in the host Golgi, where glycosylation is completed. The precursor is then proteolytically cleaved in the trans-Golgi and thereby activated by cellular furin or furin-like proteases to produce gp120 and gp41.</text>
</comment>
<feature type="disulfide bond" evidence="33">
    <location>
        <begin position="53"/>
        <end position="73"/>
    </location>
</feature>
<comment type="similarity">
    <text evidence="33">Belongs to the HIV-1 env protein family.</text>
</comment>
<evidence type="ECO:0000256" key="7">
    <source>
        <dbReference type="ARBA" id="ARBA00022506"/>
    </source>
</evidence>
<evidence type="ECO:0000256" key="33">
    <source>
        <dbReference type="HAMAP-Rule" id="MF_04083"/>
    </source>
</evidence>
<evidence type="ECO:0000259" key="37">
    <source>
        <dbReference type="Pfam" id="PF00517"/>
    </source>
</evidence>
<keyword evidence="23 33" id="KW-1039">Host endosome</keyword>
<feature type="region of interest" description="CD4-binding loop" evidence="33">
    <location>
        <begin position="367"/>
        <end position="377"/>
    </location>
</feature>
<keyword evidence="10 33" id="KW-1165">Clathrin-mediated endocytosis of virus by host</keyword>
<evidence type="ECO:0000256" key="18">
    <source>
        <dbReference type="ARBA" id="ARBA00022844"/>
    </source>
</evidence>
<evidence type="ECO:0000256" key="11">
    <source>
        <dbReference type="ARBA" id="ARBA00022581"/>
    </source>
</evidence>
<dbReference type="InterPro" id="IPR037527">
    <property type="entry name" value="Gp160"/>
</dbReference>
<dbReference type="FunFam" id="2.170.40.20:FF:000001">
    <property type="entry name" value="Envelope glycoprotein gp160"/>
    <property type="match status" value="1"/>
</dbReference>
<dbReference type="Gene3D" id="2.170.40.20">
    <property type="entry name" value="Human immunodeficiency virus 1, Gp160, envelope glycoprotein"/>
    <property type="match status" value="2"/>
</dbReference>
<evidence type="ECO:0000259" key="36">
    <source>
        <dbReference type="Pfam" id="PF00516"/>
    </source>
</evidence>
<keyword evidence="30 33" id="KW-0449">Lipoprotein</keyword>
<evidence type="ECO:0000256" key="32">
    <source>
        <dbReference type="ARBA" id="ARBA00062028"/>
    </source>
</evidence>
<keyword evidence="25 33" id="KW-0472">Membrane</keyword>
<comment type="domain">
    <text evidence="33">The membrane proximal external region (MPER) present in gp41 is a tryptophan-rich region recognized by the antibodies 2F5, Z13, and 4E10. MPER seems to play a role in fusion.</text>
</comment>
<dbReference type="GO" id="GO:0052031">
    <property type="term" value="P:symbiont-mediated perturbation of host defense response"/>
    <property type="evidence" value="ECO:0007669"/>
    <property type="project" value="UniProtKB-UniRule"/>
</dbReference>
<feature type="chain" id="PRO_5023304707" description="Transmembrane protein gp41" evidence="33">
    <location>
        <begin position="518"/>
        <end position="862"/>
    </location>
</feature>
<feature type="chain" id="PRO_5023304706" description="Envelope glycoprotein gp160" evidence="33">
    <location>
        <begin position="32"/>
        <end position="862"/>
    </location>
</feature>
<keyword evidence="21 33" id="KW-1164">Virus endocytosis by host</keyword>
<dbReference type="EMBL" id="KR423289">
    <property type="protein sequence ID" value="AKR68311.1"/>
    <property type="molecule type" value="Genomic_RNA"/>
</dbReference>
<dbReference type="GO" id="GO:0019031">
    <property type="term" value="C:viral envelope"/>
    <property type="evidence" value="ECO:0007669"/>
    <property type="project" value="UniProtKB-KW"/>
</dbReference>
<keyword evidence="17 33" id="KW-1161">Viral attachment to host cell</keyword>
<evidence type="ECO:0000256" key="19">
    <source>
        <dbReference type="ARBA" id="ARBA00022870"/>
    </source>
</evidence>
<feature type="domain" description="Human immunodeficiency virus 1 envelope glycoprotein Gp120" evidence="36">
    <location>
        <begin position="34"/>
        <end position="517"/>
    </location>
</feature>
<keyword evidence="9 33" id="KW-1032">Host cell membrane</keyword>
<dbReference type="Pfam" id="PF00517">
    <property type="entry name" value="GP41"/>
    <property type="match status" value="1"/>
</dbReference>
<protein>
    <recommendedName>
        <fullName evidence="33">Envelope glycoprotein gp160</fullName>
    </recommendedName>
    <alternativeName>
        <fullName evidence="33">Env polyprotein</fullName>
    </alternativeName>
    <component>
        <recommendedName>
            <fullName evidence="33">Surface protein gp120</fullName>
            <shortName evidence="33">SU</shortName>
        </recommendedName>
        <alternativeName>
            <fullName evidence="33">Glycoprotein 120</fullName>
            <shortName evidence="33">gp120</shortName>
        </alternativeName>
    </component>
    <component>
        <recommendedName>
            <fullName evidence="33">Transmembrane protein gp41</fullName>
            <shortName evidence="33">TM</shortName>
        </recommendedName>
        <alternativeName>
            <fullName evidence="33">Glycoprotein 41</fullName>
            <shortName evidence="33">gp41</shortName>
        </alternativeName>
    </component>
</protein>
<evidence type="ECO:0000256" key="26">
    <source>
        <dbReference type="ARBA" id="ARBA00023139"/>
    </source>
</evidence>
<feature type="region of interest" description="Immunosuppression" evidence="33">
    <location>
        <begin position="580"/>
        <end position="598"/>
    </location>
</feature>
<feature type="transmembrane region" description="Helical" evidence="34">
    <location>
        <begin position="12"/>
        <end position="30"/>
    </location>
</feature>
<feature type="region of interest" description="Disordered" evidence="35">
    <location>
        <begin position="724"/>
        <end position="749"/>
    </location>
</feature>
<dbReference type="FunFam" id="2.170.40.20:FF:000003">
    <property type="entry name" value="Envelope glycoprotein gp160"/>
    <property type="match status" value="1"/>
</dbReference>
<comment type="domain">
    <text evidence="33">The CD4-binding region is targeted by the antibody b12.</text>
</comment>
<keyword evidence="29 33" id="KW-0899">Viral immunoevasion</keyword>
<keyword evidence="7 33" id="KW-1168">Fusion of virus membrane with host membrane</keyword>
<dbReference type="Gene3D" id="1.10.287.210">
    <property type="match status" value="1"/>
</dbReference>
<feature type="domain" description="Retroviral envelope protein GP41-like" evidence="37">
    <location>
        <begin position="536"/>
        <end position="725"/>
    </location>
</feature>
<dbReference type="SUPFAM" id="SSF56502">
    <property type="entry name" value="gp120 core"/>
    <property type="match status" value="2"/>
</dbReference>
<evidence type="ECO:0000256" key="15">
    <source>
        <dbReference type="ARBA" id="ARBA00022703"/>
    </source>
</evidence>
<comment type="subcellular location">
    <molecule>Transmembrane protein gp41</molecule>
    <subcellularLocation>
        <location evidence="33">Virion membrane</location>
        <topology evidence="33">Single-pass type I membrane protein</topology>
    </subcellularLocation>
    <subcellularLocation>
        <location evidence="33">Host cell membrane</location>
        <topology evidence="33">Single-pass type I membrane protein</topology>
    </subcellularLocation>
    <subcellularLocation>
        <location evidence="33">Host endosome membrane</location>
        <topology evidence="33">Single-pass type I membrane protein</topology>
    </subcellularLocation>
    <text evidence="33">It is probably concentrated at the site of budding and incorporated into the virions possibly by contacts between the cytoplasmic tail of Env and the N-terminus of Gag.</text>
</comment>
<dbReference type="GO" id="GO:0039654">
    <property type="term" value="P:fusion of virus membrane with host endosome membrane"/>
    <property type="evidence" value="ECO:0007669"/>
    <property type="project" value="UniProtKB-UniRule"/>
</dbReference>
<keyword evidence="8 33" id="KW-1170">Fusion of virus membrane with host endosomal membrane</keyword>
<keyword evidence="13 33" id="KW-0165">Cleavage on pair of basic residues</keyword>
<dbReference type="InterPro" id="IPR000328">
    <property type="entry name" value="GP41-like"/>
</dbReference>
<dbReference type="Gene3D" id="1.20.5.490">
    <property type="entry name" value="Single helix bin"/>
    <property type="match status" value="1"/>
</dbReference>
<accession>A0A0K0UW10</accession>
<keyword evidence="28 33" id="KW-0325">Glycoprotein</keyword>
<feature type="region of interest" description="Fusion peptide" evidence="33">
    <location>
        <begin position="518"/>
        <end position="538"/>
    </location>
</feature>
<dbReference type="Pfam" id="PF00516">
    <property type="entry name" value="GP120"/>
    <property type="match status" value="1"/>
</dbReference>
<evidence type="ECO:0000256" key="12">
    <source>
        <dbReference type="ARBA" id="ARBA00022595"/>
    </source>
</evidence>
<organism evidence="38">
    <name type="scientific">Human immunodeficiency virus type 1</name>
    <name type="common">HIV-1</name>
    <dbReference type="NCBI Taxonomy" id="11676"/>
    <lineage>
        <taxon>Viruses</taxon>
        <taxon>Riboviria</taxon>
        <taxon>Pararnavirae</taxon>
        <taxon>Artverviricota</taxon>
        <taxon>Revtraviricetes</taxon>
        <taxon>Ortervirales</taxon>
        <taxon>Retroviridae</taxon>
        <taxon>Orthoretrovirinae</taxon>
        <taxon>Lentivirus</taxon>
        <taxon>Lentivirus humimdef1</taxon>
    </lineage>
</organism>
<feature type="topological domain" description="Cytoplasmic" evidence="33">
    <location>
        <begin position="712"/>
        <end position="862"/>
    </location>
</feature>
<feature type="site" description="Cleavage; by host furin" evidence="33">
    <location>
        <begin position="517"/>
        <end position="518"/>
    </location>
</feature>
<keyword evidence="12 33" id="KW-1162">Viral penetration into host cytoplasm</keyword>
<dbReference type="CDD" id="cd09909">
    <property type="entry name" value="HIV-1-like_HR1-HR2"/>
    <property type="match status" value="1"/>
</dbReference>
<proteinExistence type="inferred from homology"/>
<comment type="miscellaneous">
    <text evidence="33">Inhibitors targeting HIV-1 viral envelope proteins are used as antiretroviral drugs. Attachment of virions to the cell surface via non-specific interactions and CD4 binding can be blocked by inhibitors that include cyanovirin-N, cyclotriazadisulfonamide analogs, PRO 2000, TNX 355 and PRO 542. In addition, BMS 806 can block CD4-induced conformational changes. Env interactions with the coreceptor molecules can be targeted by CCR5 antagonists including SCH-D, maraviroc (UK 427857) and aplaviroc (GW 873140), and the CXCR4 antagonist AMD 070. Fusion of viral and cellular membranes can be inhibited by peptides such as enfuvirtide and tifuvirtide (T 1249). Resistance to inhibitors associated with mutations in Env are observed. Most of the time, single mutations confer only a modest reduction in drug susceptibility. Combination of several mutations is usually required to develop a high-level drug resistance.</text>
</comment>
<keyword evidence="24 33" id="KW-0175">Coiled coil</keyword>
<dbReference type="GO" id="GO:0075512">
    <property type="term" value="P:clathrin-dependent endocytosis of virus by host cell"/>
    <property type="evidence" value="ECO:0007669"/>
    <property type="project" value="UniProtKB-UniRule"/>
</dbReference>
<comment type="subunit">
    <text evidence="33">The mature envelope protein (Env) consists of a homotrimer of non-covalently associated gp120-gp41 heterodimers. The resulting complex protrudes from the virus surface as a spike. There seems to be as few as 10 spikes on the average virion. Surface protein gp120 interacts with host CD4, CCR5 and CXCR4. Gp120 also interacts with the C-type lectins CD209/DC-SIGN and CLEC4M/DC-SIGNR (collectively referred to as DC-SIGN(R)). Gp120 and gp41 interact with GalCer. Gp120 interacts with host ITGA4/ITGB7 complex; on CD4+ T-cells, this interaction results in rapid activation of integrin ITGAL/LFA-1, which facilitates efficient cell-to-cell spreading of HIV-1. Gp120 interacts with cell-associated heparan sulfate; this interaction increases virus infectivity on permissive cells and may be involved in infection of CD4- cells.</text>
</comment>
<reference evidence="38" key="1">
    <citation type="submission" date="2015-04" db="EMBL/GenBank/DDBJ databases">
        <authorList>
            <person name="Syromyatnikov M.Y."/>
            <person name="Popov V.N."/>
        </authorList>
    </citation>
    <scope>NUCLEOTIDE SEQUENCE</scope>
    <source>
        <strain evidence="38">700010610 - 700010610_E12</strain>
    </source>
</reference>
<dbReference type="InterPro" id="IPR036377">
    <property type="entry name" value="Gp120_core_sf"/>
</dbReference>
<gene>
    <name evidence="33 38" type="primary">env</name>
</gene>
<evidence type="ECO:0000256" key="20">
    <source>
        <dbReference type="ARBA" id="ARBA00022879"/>
    </source>
</evidence>
<evidence type="ECO:0000256" key="5">
    <source>
        <dbReference type="ARBA" id="ARBA00004578"/>
    </source>
</evidence>
<evidence type="ECO:0000256" key="17">
    <source>
        <dbReference type="ARBA" id="ARBA00022804"/>
    </source>
</evidence>
<evidence type="ECO:0000313" key="38">
    <source>
        <dbReference type="EMBL" id="AKR68311.1"/>
    </source>
</evidence>